<dbReference type="EMBL" id="QNRR01000002">
    <property type="protein sequence ID" value="RBP45865.1"/>
    <property type="molecule type" value="Genomic_DNA"/>
</dbReference>
<keyword evidence="1" id="KW-0472">Membrane</keyword>
<gene>
    <name evidence="3" type="ORF">DES53_102249</name>
</gene>
<dbReference type="SMART" id="SM00564">
    <property type="entry name" value="PQQ"/>
    <property type="match status" value="3"/>
</dbReference>
<dbReference type="InterPro" id="IPR002372">
    <property type="entry name" value="PQQ_rpt_dom"/>
</dbReference>
<dbReference type="InterPro" id="IPR015943">
    <property type="entry name" value="WD40/YVTN_repeat-like_dom_sf"/>
</dbReference>
<feature type="transmembrane region" description="Helical" evidence="1">
    <location>
        <begin position="108"/>
        <end position="128"/>
    </location>
</feature>
<feature type="transmembrane region" description="Helical" evidence="1">
    <location>
        <begin position="83"/>
        <end position="102"/>
    </location>
</feature>
<comment type="caution">
    <text evidence="3">The sequence shown here is derived from an EMBL/GenBank/DDBJ whole genome shotgun (WGS) entry which is preliminary data.</text>
</comment>
<dbReference type="RefSeq" id="WP_113957432.1">
    <property type="nucleotide sequence ID" value="NZ_QNRR01000002.1"/>
</dbReference>
<proteinExistence type="predicted"/>
<feature type="transmembrane region" description="Helical" evidence="1">
    <location>
        <begin position="51"/>
        <end position="71"/>
    </location>
</feature>
<accession>A0A366HQB8</accession>
<dbReference type="OrthoDB" id="7051554at2"/>
<keyword evidence="1" id="KW-1133">Transmembrane helix</keyword>
<keyword evidence="4" id="KW-1185">Reference proteome</keyword>
<dbReference type="AlphaFoldDB" id="A0A366HQB8"/>
<dbReference type="PANTHER" id="PTHR34512">
    <property type="entry name" value="CELL SURFACE PROTEIN"/>
    <property type="match status" value="1"/>
</dbReference>
<dbReference type="PANTHER" id="PTHR34512:SF30">
    <property type="entry name" value="OUTER MEMBRANE PROTEIN ASSEMBLY FACTOR BAMB"/>
    <property type="match status" value="1"/>
</dbReference>
<evidence type="ECO:0000256" key="1">
    <source>
        <dbReference type="SAM" id="Phobius"/>
    </source>
</evidence>
<name>A0A366HQB8_9BACT</name>
<evidence type="ECO:0000313" key="3">
    <source>
        <dbReference type="EMBL" id="RBP45865.1"/>
    </source>
</evidence>
<keyword evidence="1" id="KW-0812">Transmembrane</keyword>
<reference evidence="3 4" key="1">
    <citation type="submission" date="2018-06" db="EMBL/GenBank/DDBJ databases">
        <title>Genomic Encyclopedia of Type Strains, Phase IV (KMG-IV): sequencing the most valuable type-strain genomes for metagenomic binning, comparative biology and taxonomic classification.</title>
        <authorList>
            <person name="Goeker M."/>
        </authorList>
    </citation>
    <scope>NUCLEOTIDE SEQUENCE [LARGE SCALE GENOMIC DNA]</scope>
    <source>
        <strain evidence="3 4">DSM 25532</strain>
    </source>
</reference>
<dbReference type="SUPFAM" id="SSF50998">
    <property type="entry name" value="Quinoprotein alcohol dehydrogenase-like"/>
    <property type="match status" value="1"/>
</dbReference>
<dbReference type="InterPro" id="IPR011047">
    <property type="entry name" value="Quinoprotein_ADH-like_sf"/>
</dbReference>
<evidence type="ECO:0000313" key="4">
    <source>
        <dbReference type="Proteomes" id="UP000253426"/>
    </source>
</evidence>
<feature type="transmembrane region" description="Helical" evidence="1">
    <location>
        <begin position="140"/>
        <end position="159"/>
    </location>
</feature>
<dbReference type="Pfam" id="PF13360">
    <property type="entry name" value="PQQ_2"/>
    <property type="match status" value="1"/>
</dbReference>
<evidence type="ECO:0000259" key="2">
    <source>
        <dbReference type="Pfam" id="PF13360"/>
    </source>
</evidence>
<feature type="domain" description="Pyrrolo-quinoline quinone repeat" evidence="2">
    <location>
        <begin position="264"/>
        <end position="513"/>
    </location>
</feature>
<sequence>MTSDATPNPASVPSAPQAHYKPLRVWPALILVVVIVLCRYVPPFIEGASSQYWYVPVFFPLLGSVLILIWWLAASRARWFERLIGLFGFLVAGAVIVLLSHPSMRGMISTYLTVPLGMVGLGVGALLYRSRPPKQRVTGVLACSALAMSLTLLLQSLGITGDYVFDFHSRWSSAPGAGSWVENKADAPKTPGAAAAIDAALATAEWPGFRGADRMGHAKAAKLATDWKANPPKLLWKKPVGAGWSSFAVAGPYAFADEQRGPHEVVACYDLATGNEVWTHQREARFDEPMGGPGPRATPTLADGAVFTASATGVLQRLKAGTGEVVWQQDFKKLSGREPLPMWGYSASPLVVNSLVIVYAGGAGDKGVMAFDAATGEARWSVACGPESYSSPQLSKVLGEDTLLMLTNDGLLLLDPTTGKVRLNYEWKFNGYRALQPTVVGEDVILLPTPMSEGTRAIRVSKKDDQLTAEELWTSRHLKTDFAELIAHKGHLYGIDGSMFSCIDLETGKRTWKDGRYGKGQAVLLETTDQILIAAEDGRVVLLQADPTAHKELTSFQALKGKTWNHPVVVGDKLLVRNGTEAACYALPLAP</sequence>
<dbReference type="InterPro" id="IPR018391">
    <property type="entry name" value="PQQ_b-propeller_rpt"/>
</dbReference>
<organism evidence="3 4">
    <name type="scientific">Roseimicrobium gellanilyticum</name>
    <dbReference type="NCBI Taxonomy" id="748857"/>
    <lineage>
        <taxon>Bacteria</taxon>
        <taxon>Pseudomonadati</taxon>
        <taxon>Verrucomicrobiota</taxon>
        <taxon>Verrucomicrobiia</taxon>
        <taxon>Verrucomicrobiales</taxon>
        <taxon>Verrucomicrobiaceae</taxon>
        <taxon>Roseimicrobium</taxon>
    </lineage>
</organism>
<dbReference type="Proteomes" id="UP000253426">
    <property type="component" value="Unassembled WGS sequence"/>
</dbReference>
<protein>
    <submittedName>
        <fullName evidence="3">Outer membrane protein assembly factor BamB</fullName>
    </submittedName>
</protein>
<feature type="transmembrane region" description="Helical" evidence="1">
    <location>
        <begin position="25"/>
        <end position="45"/>
    </location>
</feature>
<dbReference type="Gene3D" id="2.130.10.10">
    <property type="entry name" value="YVTN repeat-like/Quinoprotein amine dehydrogenase"/>
    <property type="match status" value="2"/>
</dbReference>